<comment type="caution">
    <text evidence="5">Lacks conserved residue(s) required for the propagation of feature annotation.</text>
</comment>
<comment type="similarity">
    <text evidence="5">Belongs to the protein N5-glutamine methyltransferase family. PrmC subfamily.</text>
</comment>
<dbReference type="PROSITE" id="PS00092">
    <property type="entry name" value="N6_MTASE"/>
    <property type="match status" value="1"/>
</dbReference>
<comment type="catalytic activity">
    <reaction evidence="4 5">
        <text>L-glutaminyl-[peptide chain release factor] + S-adenosyl-L-methionine = N(5)-methyl-L-glutaminyl-[peptide chain release factor] + S-adenosyl-L-homocysteine + H(+)</text>
        <dbReference type="Rhea" id="RHEA:42896"/>
        <dbReference type="Rhea" id="RHEA-COMP:10271"/>
        <dbReference type="Rhea" id="RHEA-COMP:10272"/>
        <dbReference type="ChEBI" id="CHEBI:15378"/>
        <dbReference type="ChEBI" id="CHEBI:30011"/>
        <dbReference type="ChEBI" id="CHEBI:57856"/>
        <dbReference type="ChEBI" id="CHEBI:59789"/>
        <dbReference type="ChEBI" id="CHEBI:61891"/>
        <dbReference type="EC" id="2.1.1.297"/>
    </reaction>
</comment>
<evidence type="ECO:0000256" key="1">
    <source>
        <dbReference type="ARBA" id="ARBA00022603"/>
    </source>
</evidence>
<dbReference type="Pfam" id="PF17827">
    <property type="entry name" value="PrmC_N"/>
    <property type="match status" value="1"/>
</dbReference>
<dbReference type="SUPFAM" id="SSF53335">
    <property type="entry name" value="S-adenosyl-L-methionine-dependent methyltransferases"/>
    <property type="match status" value="1"/>
</dbReference>
<feature type="binding site" evidence="5">
    <location>
        <position position="142"/>
    </location>
    <ligand>
        <name>S-adenosyl-L-methionine</name>
        <dbReference type="ChEBI" id="CHEBI:59789"/>
    </ligand>
</feature>
<dbReference type="PANTHER" id="PTHR18895">
    <property type="entry name" value="HEMK METHYLTRANSFERASE"/>
    <property type="match status" value="1"/>
</dbReference>
<sequence>MAKTYREVLFWASSFLEASGVDGQHILYVFLRRKKWSQTDWLLNWNKMMPEEEEVQLKEDLEQLKNHYPPQYLLGFEEFYGRFFKVSEETLIPRPETEELVALCLEKGTKEAAYVVDVGTGTGAISLTLKLERPNWHVATVDLSAGALAIAKENADQLGANVDFYLGDTLGPIEQPIDILISNPPYIGVEEWESMDESVRTFEPKMALFAENQGLAIYEQLAKEAQQKLSSTGKIFLEIGYLQGKAVQSLFQRYFPGKKVSIHQDLSGQDRMIMVE</sequence>
<keyword evidence="2 5" id="KW-0808">Transferase</keyword>
<evidence type="ECO:0000313" key="9">
    <source>
        <dbReference type="Proteomes" id="UP000622610"/>
    </source>
</evidence>
<comment type="caution">
    <text evidence="8">The sequence shown here is derived from an EMBL/GenBank/DDBJ whole genome shotgun (WGS) entry which is preliminary data.</text>
</comment>
<dbReference type="InterPro" id="IPR019874">
    <property type="entry name" value="RF_methyltr_PrmC"/>
</dbReference>
<feature type="binding site" evidence="5">
    <location>
        <position position="183"/>
    </location>
    <ligand>
        <name>S-adenosyl-L-methionine</name>
        <dbReference type="ChEBI" id="CHEBI:59789"/>
    </ligand>
</feature>
<dbReference type="HAMAP" id="MF_02126">
    <property type="entry name" value="RF_methyltr_PrmC"/>
    <property type="match status" value="1"/>
</dbReference>
<dbReference type="InterPro" id="IPR040758">
    <property type="entry name" value="PrmC_N"/>
</dbReference>
<accession>A0A917N799</accession>
<feature type="binding site" evidence="5">
    <location>
        <begin position="119"/>
        <end position="123"/>
    </location>
    <ligand>
        <name>S-adenosyl-L-methionine</name>
        <dbReference type="ChEBI" id="CHEBI:59789"/>
    </ligand>
</feature>
<dbReference type="Pfam" id="PF05175">
    <property type="entry name" value="MTS"/>
    <property type="match status" value="1"/>
</dbReference>
<protein>
    <recommendedName>
        <fullName evidence="5">Release factor glutamine methyltransferase</fullName>
        <shortName evidence="5">RF MTase</shortName>
        <ecNumber evidence="5">2.1.1.297</ecNumber>
    </recommendedName>
    <alternativeName>
        <fullName evidence="5">N5-glutamine methyltransferase PrmC</fullName>
    </alternativeName>
    <alternativeName>
        <fullName evidence="5">Protein-(glutamine-N5) MTase PrmC</fullName>
    </alternativeName>
    <alternativeName>
        <fullName evidence="5">Protein-glutamine N-methyltransferase PrmC</fullName>
    </alternativeName>
</protein>
<dbReference type="InterPro" id="IPR002052">
    <property type="entry name" value="DNA_methylase_N6_adenine_CS"/>
</dbReference>
<dbReference type="AlphaFoldDB" id="A0A917N799"/>
<evidence type="ECO:0000259" key="7">
    <source>
        <dbReference type="Pfam" id="PF17827"/>
    </source>
</evidence>
<keyword evidence="3 5" id="KW-0949">S-adenosyl-L-methionine</keyword>
<evidence type="ECO:0000256" key="5">
    <source>
        <dbReference type="HAMAP-Rule" id="MF_02126"/>
    </source>
</evidence>
<dbReference type="InterPro" id="IPR007848">
    <property type="entry name" value="Small_mtfrase_dom"/>
</dbReference>
<evidence type="ECO:0000256" key="4">
    <source>
        <dbReference type="ARBA" id="ARBA00048391"/>
    </source>
</evidence>
<evidence type="ECO:0000256" key="2">
    <source>
        <dbReference type="ARBA" id="ARBA00022679"/>
    </source>
</evidence>
<evidence type="ECO:0000313" key="8">
    <source>
        <dbReference type="EMBL" id="GGI66667.1"/>
    </source>
</evidence>
<keyword evidence="1 5" id="KW-0489">Methyltransferase</keyword>
<reference evidence="8" key="2">
    <citation type="submission" date="2020-09" db="EMBL/GenBank/DDBJ databases">
        <authorList>
            <person name="Sun Q."/>
            <person name="Sedlacek I."/>
        </authorList>
    </citation>
    <scope>NUCLEOTIDE SEQUENCE</scope>
    <source>
        <strain evidence="8">CCM 8433</strain>
    </source>
</reference>
<organism evidence="8 9">
    <name type="scientific">Enterococcus alcedinis</name>
    <dbReference type="NCBI Taxonomy" id="1274384"/>
    <lineage>
        <taxon>Bacteria</taxon>
        <taxon>Bacillati</taxon>
        <taxon>Bacillota</taxon>
        <taxon>Bacilli</taxon>
        <taxon>Lactobacillales</taxon>
        <taxon>Enterococcaceae</taxon>
        <taxon>Enterococcus</taxon>
    </lineage>
</organism>
<evidence type="ECO:0000259" key="6">
    <source>
        <dbReference type="Pfam" id="PF05175"/>
    </source>
</evidence>
<dbReference type="EMBL" id="BMDT01000014">
    <property type="protein sequence ID" value="GGI66667.1"/>
    <property type="molecule type" value="Genomic_DNA"/>
</dbReference>
<reference evidence="8" key="1">
    <citation type="journal article" date="2014" name="Int. J. Syst. Evol. Microbiol.">
        <title>Complete genome sequence of Corynebacterium casei LMG S-19264T (=DSM 44701T), isolated from a smear-ripened cheese.</title>
        <authorList>
            <consortium name="US DOE Joint Genome Institute (JGI-PGF)"/>
            <person name="Walter F."/>
            <person name="Albersmeier A."/>
            <person name="Kalinowski J."/>
            <person name="Ruckert C."/>
        </authorList>
    </citation>
    <scope>NUCLEOTIDE SEQUENCE</scope>
    <source>
        <strain evidence="8">CCM 8433</strain>
    </source>
</reference>
<dbReference type="Proteomes" id="UP000622610">
    <property type="component" value="Unassembled WGS sequence"/>
</dbReference>
<dbReference type="InterPro" id="IPR004556">
    <property type="entry name" value="HemK-like"/>
</dbReference>
<dbReference type="Gene3D" id="1.10.8.10">
    <property type="entry name" value="DNA helicase RuvA subunit, C-terminal domain"/>
    <property type="match status" value="1"/>
</dbReference>
<dbReference type="NCBIfam" id="TIGR03534">
    <property type="entry name" value="RF_mod_PrmC"/>
    <property type="match status" value="1"/>
</dbReference>
<feature type="domain" description="Methyltransferase small" evidence="6">
    <location>
        <begin position="108"/>
        <end position="186"/>
    </location>
</feature>
<feature type="domain" description="Release factor glutamine methyltransferase N-terminal" evidence="7">
    <location>
        <begin position="7"/>
        <end position="75"/>
    </location>
</feature>
<proteinExistence type="inferred from homology"/>
<dbReference type="NCBIfam" id="TIGR00536">
    <property type="entry name" value="hemK_fam"/>
    <property type="match status" value="1"/>
</dbReference>
<name>A0A917N799_9ENTE</name>
<dbReference type="Gene3D" id="3.40.50.150">
    <property type="entry name" value="Vaccinia Virus protein VP39"/>
    <property type="match status" value="1"/>
</dbReference>
<dbReference type="PANTHER" id="PTHR18895:SF74">
    <property type="entry name" value="MTRF1L RELEASE FACTOR GLUTAMINE METHYLTRANSFERASE"/>
    <property type="match status" value="1"/>
</dbReference>
<dbReference type="InterPro" id="IPR050320">
    <property type="entry name" value="N5-glutamine_MTase"/>
</dbReference>
<feature type="binding site" evidence="5">
    <location>
        <begin position="183"/>
        <end position="186"/>
    </location>
    <ligand>
        <name>substrate</name>
    </ligand>
</feature>
<dbReference type="InterPro" id="IPR029063">
    <property type="entry name" value="SAM-dependent_MTases_sf"/>
</dbReference>
<dbReference type="GO" id="GO:0003676">
    <property type="term" value="F:nucleic acid binding"/>
    <property type="evidence" value="ECO:0007669"/>
    <property type="project" value="InterPro"/>
</dbReference>
<dbReference type="GO" id="GO:0032259">
    <property type="term" value="P:methylation"/>
    <property type="evidence" value="ECO:0007669"/>
    <property type="project" value="UniProtKB-KW"/>
</dbReference>
<comment type="function">
    <text evidence="5">Methylates the class 1 translation termination release factors RF1/PrfA and RF2/PrfB on the glutamine residue of the universally conserved GGQ motif.</text>
</comment>
<keyword evidence="9" id="KW-1185">Reference proteome</keyword>
<dbReference type="RefSeq" id="WP_188368489.1">
    <property type="nucleotide sequence ID" value="NZ_BMDT01000014.1"/>
</dbReference>
<evidence type="ECO:0000256" key="3">
    <source>
        <dbReference type="ARBA" id="ARBA00022691"/>
    </source>
</evidence>
<gene>
    <name evidence="5 8" type="primary">prmC</name>
    <name evidence="8" type="ORF">GCM10011482_23210</name>
</gene>
<dbReference type="GO" id="GO:0102559">
    <property type="term" value="F:peptide chain release factor N(5)-glutamine methyltransferase activity"/>
    <property type="evidence" value="ECO:0007669"/>
    <property type="project" value="UniProtKB-EC"/>
</dbReference>
<dbReference type="CDD" id="cd02440">
    <property type="entry name" value="AdoMet_MTases"/>
    <property type="match status" value="1"/>
</dbReference>
<dbReference type="EC" id="2.1.1.297" evidence="5"/>